<dbReference type="EMBL" id="JAPZBS010000005">
    <property type="protein sequence ID" value="KAJ5369913.1"/>
    <property type="molecule type" value="Genomic_DNA"/>
</dbReference>
<dbReference type="GO" id="GO:0022857">
    <property type="term" value="F:transmembrane transporter activity"/>
    <property type="evidence" value="ECO:0007669"/>
    <property type="project" value="InterPro"/>
</dbReference>
<feature type="transmembrane region" description="Helical" evidence="6">
    <location>
        <begin position="553"/>
        <end position="574"/>
    </location>
</feature>
<feature type="transmembrane region" description="Helical" evidence="6">
    <location>
        <begin position="339"/>
        <end position="365"/>
    </location>
</feature>
<reference evidence="8" key="2">
    <citation type="journal article" date="2023" name="IMA Fungus">
        <title>Comparative genomic study of the Penicillium genus elucidates a diverse pangenome and 15 lateral gene transfer events.</title>
        <authorList>
            <person name="Petersen C."/>
            <person name="Sorensen T."/>
            <person name="Nielsen M.R."/>
            <person name="Sondergaard T.E."/>
            <person name="Sorensen J.L."/>
            <person name="Fitzpatrick D.A."/>
            <person name="Frisvad J.C."/>
            <person name="Nielsen K.L."/>
        </authorList>
    </citation>
    <scope>NUCLEOTIDE SEQUENCE</scope>
    <source>
        <strain evidence="8">IBT 29864</strain>
    </source>
</reference>
<sequence>MQSFFQHRRICRQLEKQIVVRHDKPDDVWTRERRYWYREGEILSEPREIDDGEPARRRREHGQRTLISGPALHPRHTTRTHLERDGDVERADYDTEFQDEPHTINSQETLGGTLDMMLTGVERQRPGSSEPNGAPEEATDGIIDDRLVHKDRLVVVTFEGDCDPMDPHNWSVPLRLACTLVVALTAATMLWATTIDAVIFTPETRKLYGSDNFAIETVPTALYIAGLGIGGLFIAPISEVVGRNPVFIPSLMLFILFEMGTGLAKTPAQEMFTKGLAGFFGSAPLVCTAGSIVDLWSRIERVYVFPLYAILGFMGPLIGPVPGSFVSVAHSVSWKFIDWMTIILAGIALGLIVLFMPETYSPILLHWKAKQLRRLTGDHRYRAPLEFKRVSFLRRLAHAIYRPFLLLATEPIIMIFAVYLSAIFIILYTFIAGYMYIYQKVYKFKPTETSLAFLGILAGVFLAGLFVPLAMKLVRKDILRSRSDGRDYSGPEINLYLSMFGAPAIPIALFWMGWTARPSISVWCPLGSSVVLGYGVLCVFISSYQYVAEAFEYHAASALAAVQMLRLVSSGVIVYVSEPMYRKLGIAWSLTLLGAIATVFLPVPYILHRWGPMVRRWSRRAQSEEE</sequence>
<feature type="domain" description="Major facilitator superfamily (MFS) profile" evidence="7">
    <location>
        <begin position="179"/>
        <end position="606"/>
    </location>
</feature>
<dbReference type="PANTHER" id="PTHR23502">
    <property type="entry name" value="MAJOR FACILITATOR SUPERFAMILY"/>
    <property type="match status" value="1"/>
</dbReference>
<comment type="subcellular location">
    <subcellularLocation>
        <location evidence="1">Membrane</location>
        <topology evidence="1">Multi-pass membrane protein</topology>
    </subcellularLocation>
</comment>
<dbReference type="SUPFAM" id="SSF103473">
    <property type="entry name" value="MFS general substrate transporter"/>
    <property type="match status" value="1"/>
</dbReference>
<dbReference type="Proteomes" id="UP001147782">
    <property type="component" value="Unassembled WGS sequence"/>
</dbReference>
<keyword evidence="4 6" id="KW-0472">Membrane</keyword>
<keyword evidence="2 6" id="KW-0812">Transmembrane</keyword>
<evidence type="ECO:0000313" key="9">
    <source>
        <dbReference type="Proteomes" id="UP001147782"/>
    </source>
</evidence>
<dbReference type="PROSITE" id="PS50850">
    <property type="entry name" value="MFS"/>
    <property type="match status" value="1"/>
</dbReference>
<proteinExistence type="predicted"/>
<evidence type="ECO:0000313" key="8">
    <source>
        <dbReference type="EMBL" id="KAJ5369913.1"/>
    </source>
</evidence>
<feature type="transmembrane region" description="Helical" evidence="6">
    <location>
        <begin position="302"/>
        <end position="319"/>
    </location>
</feature>
<accession>A0A9W9S5E3</accession>
<feature type="transmembrane region" description="Helical" evidence="6">
    <location>
        <begin position="276"/>
        <end position="295"/>
    </location>
</feature>
<evidence type="ECO:0000256" key="6">
    <source>
        <dbReference type="SAM" id="Phobius"/>
    </source>
</evidence>
<evidence type="ECO:0000256" key="1">
    <source>
        <dbReference type="ARBA" id="ARBA00004141"/>
    </source>
</evidence>
<feature type="transmembrane region" description="Helical" evidence="6">
    <location>
        <begin position="213"/>
        <end position="234"/>
    </location>
</feature>
<feature type="transmembrane region" description="Helical" evidence="6">
    <location>
        <begin position="495"/>
        <end position="514"/>
    </location>
</feature>
<feature type="transmembrane region" description="Helical" evidence="6">
    <location>
        <begin position="174"/>
        <end position="193"/>
    </location>
</feature>
<feature type="region of interest" description="Disordered" evidence="5">
    <location>
        <begin position="47"/>
        <end position="87"/>
    </location>
</feature>
<feature type="transmembrane region" description="Helical" evidence="6">
    <location>
        <begin position="586"/>
        <end position="607"/>
    </location>
</feature>
<gene>
    <name evidence="8" type="ORF">N7496_006005</name>
</gene>
<feature type="transmembrane region" description="Helical" evidence="6">
    <location>
        <begin position="246"/>
        <end position="264"/>
    </location>
</feature>
<evidence type="ECO:0000256" key="3">
    <source>
        <dbReference type="ARBA" id="ARBA00022989"/>
    </source>
</evidence>
<protein>
    <recommendedName>
        <fullName evidence="7">Major facilitator superfamily (MFS) profile domain-containing protein</fullName>
    </recommendedName>
</protein>
<dbReference type="GO" id="GO:0005886">
    <property type="term" value="C:plasma membrane"/>
    <property type="evidence" value="ECO:0007669"/>
    <property type="project" value="TreeGrafter"/>
</dbReference>
<comment type="caution">
    <text evidence="8">The sequence shown here is derived from an EMBL/GenBank/DDBJ whole genome shotgun (WGS) entry which is preliminary data.</text>
</comment>
<name>A0A9W9S5E3_9EURO</name>
<dbReference type="OrthoDB" id="3936150at2759"/>
<dbReference type="RefSeq" id="XP_056554347.1">
    <property type="nucleotide sequence ID" value="XM_056698934.1"/>
</dbReference>
<dbReference type="InterPro" id="IPR036259">
    <property type="entry name" value="MFS_trans_sf"/>
</dbReference>
<evidence type="ECO:0000256" key="5">
    <source>
        <dbReference type="SAM" id="MobiDB-lite"/>
    </source>
</evidence>
<dbReference type="Gene3D" id="1.20.1250.20">
    <property type="entry name" value="MFS general substrate transporter like domains"/>
    <property type="match status" value="1"/>
</dbReference>
<dbReference type="InterPro" id="IPR020846">
    <property type="entry name" value="MFS_dom"/>
</dbReference>
<dbReference type="Pfam" id="PF07690">
    <property type="entry name" value="MFS_1"/>
    <property type="match status" value="1"/>
</dbReference>
<evidence type="ECO:0000256" key="2">
    <source>
        <dbReference type="ARBA" id="ARBA00022692"/>
    </source>
</evidence>
<keyword evidence="9" id="KW-1185">Reference proteome</keyword>
<feature type="transmembrane region" description="Helical" evidence="6">
    <location>
        <begin position="451"/>
        <end position="474"/>
    </location>
</feature>
<reference evidence="8" key="1">
    <citation type="submission" date="2022-11" db="EMBL/GenBank/DDBJ databases">
        <authorList>
            <person name="Petersen C."/>
        </authorList>
    </citation>
    <scope>NUCLEOTIDE SEQUENCE</scope>
    <source>
        <strain evidence="8">IBT 29864</strain>
    </source>
</reference>
<evidence type="ECO:0000259" key="7">
    <source>
        <dbReference type="PROSITE" id="PS50850"/>
    </source>
</evidence>
<feature type="transmembrane region" description="Helical" evidence="6">
    <location>
        <begin position="520"/>
        <end position="541"/>
    </location>
</feature>
<dbReference type="PANTHER" id="PTHR23502:SF47">
    <property type="entry name" value="MAJOR FACILITATOR SUPERFAMILY (MFS) PROFILE DOMAIN-CONTAINING PROTEIN-RELATED"/>
    <property type="match status" value="1"/>
</dbReference>
<dbReference type="AlphaFoldDB" id="A0A9W9S5E3"/>
<evidence type="ECO:0000256" key="4">
    <source>
        <dbReference type="ARBA" id="ARBA00023136"/>
    </source>
</evidence>
<dbReference type="InterPro" id="IPR011701">
    <property type="entry name" value="MFS"/>
</dbReference>
<organism evidence="8 9">
    <name type="scientific">Penicillium cataractarum</name>
    <dbReference type="NCBI Taxonomy" id="2100454"/>
    <lineage>
        <taxon>Eukaryota</taxon>
        <taxon>Fungi</taxon>
        <taxon>Dikarya</taxon>
        <taxon>Ascomycota</taxon>
        <taxon>Pezizomycotina</taxon>
        <taxon>Eurotiomycetes</taxon>
        <taxon>Eurotiomycetidae</taxon>
        <taxon>Eurotiales</taxon>
        <taxon>Aspergillaceae</taxon>
        <taxon>Penicillium</taxon>
    </lineage>
</organism>
<feature type="transmembrane region" description="Helical" evidence="6">
    <location>
        <begin position="404"/>
        <end position="431"/>
    </location>
</feature>
<keyword evidence="3 6" id="KW-1133">Transmembrane helix</keyword>
<dbReference type="GeneID" id="81438113"/>